<accession>A0A840QFT2</accession>
<evidence type="ECO:0008006" key="4">
    <source>
        <dbReference type="Google" id="ProtNLM"/>
    </source>
</evidence>
<keyword evidence="3" id="KW-1185">Reference proteome</keyword>
<sequence length="101" mass="10284">MRRVGSALIAGCVAVLAIVATAIPAAAATGEVVVFENEFTKLTRYQNPDGCKKLPAAAHVLNNETDQPVKIYGDPFCLGPSLTVPPGMGSHVAAGSGSFSA</sequence>
<dbReference type="RefSeq" id="WP_184730790.1">
    <property type="nucleotide sequence ID" value="NZ_JACHIW010000002.1"/>
</dbReference>
<dbReference type="EMBL" id="JACHIW010000002">
    <property type="protein sequence ID" value="MBB5158800.1"/>
    <property type="molecule type" value="Genomic_DNA"/>
</dbReference>
<gene>
    <name evidence="2" type="ORF">BJ970_006399</name>
</gene>
<feature type="signal peptide" evidence="1">
    <location>
        <begin position="1"/>
        <end position="27"/>
    </location>
</feature>
<protein>
    <recommendedName>
        <fullName evidence="4">Secreted protein</fullName>
    </recommendedName>
</protein>
<keyword evidence="1" id="KW-0732">Signal</keyword>
<reference evidence="2 3" key="1">
    <citation type="submission" date="2020-08" db="EMBL/GenBank/DDBJ databases">
        <title>Sequencing the genomes of 1000 actinobacteria strains.</title>
        <authorList>
            <person name="Klenk H.-P."/>
        </authorList>
    </citation>
    <scope>NUCLEOTIDE SEQUENCE [LARGE SCALE GENOMIC DNA]</scope>
    <source>
        <strain evidence="2 3">DSM 45584</strain>
    </source>
</reference>
<comment type="caution">
    <text evidence="2">The sequence shown here is derived from an EMBL/GenBank/DDBJ whole genome shotgun (WGS) entry which is preliminary data.</text>
</comment>
<proteinExistence type="predicted"/>
<organism evidence="2 3">
    <name type="scientific">Saccharopolyspora phatthalungensis</name>
    <dbReference type="NCBI Taxonomy" id="664693"/>
    <lineage>
        <taxon>Bacteria</taxon>
        <taxon>Bacillati</taxon>
        <taxon>Actinomycetota</taxon>
        <taxon>Actinomycetes</taxon>
        <taxon>Pseudonocardiales</taxon>
        <taxon>Pseudonocardiaceae</taxon>
        <taxon>Saccharopolyspora</taxon>
    </lineage>
</organism>
<name>A0A840QFT2_9PSEU</name>
<evidence type="ECO:0000313" key="2">
    <source>
        <dbReference type="EMBL" id="MBB5158800.1"/>
    </source>
</evidence>
<dbReference type="Proteomes" id="UP000584374">
    <property type="component" value="Unassembled WGS sequence"/>
</dbReference>
<feature type="chain" id="PRO_5032754206" description="Secreted protein" evidence="1">
    <location>
        <begin position="28"/>
        <end position="101"/>
    </location>
</feature>
<evidence type="ECO:0000256" key="1">
    <source>
        <dbReference type="SAM" id="SignalP"/>
    </source>
</evidence>
<dbReference type="AlphaFoldDB" id="A0A840QFT2"/>
<evidence type="ECO:0000313" key="3">
    <source>
        <dbReference type="Proteomes" id="UP000584374"/>
    </source>
</evidence>